<dbReference type="InterPro" id="IPR036259">
    <property type="entry name" value="MFS_trans_sf"/>
</dbReference>
<dbReference type="InterPro" id="IPR001958">
    <property type="entry name" value="Tet-R_TetA/multi-R_MdtG-like"/>
</dbReference>
<feature type="transmembrane region" description="Helical" evidence="6">
    <location>
        <begin position="85"/>
        <end position="105"/>
    </location>
</feature>
<accession>V5TGT3</accession>
<dbReference type="CDD" id="cd17330">
    <property type="entry name" value="MFS_SLC46_TetA_like"/>
    <property type="match status" value="1"/>
</dbReference>
<keyword evidence="3 6" id="KW-0812">Transmembrane</keyword>
<feature type="transmembrane region" description="Helical" evidence="6">
    <location>
        <begin position="337"/>
        <end position="358"/>
    </location>
</feature>
<keyword evidence="9" id="KW-1185">Reference proteome</keyword>
<protein>
    <submittedName>
        <fullName evidence="8">MFS transporter</fullName>
    </submittedName>
</protein>
<dbReference type="InterPro" id="IPR011701">
    <property type="entry name" value="MFS"/>
</dbReference>
<dbReference type="EMBL" id="CP006884">
    <property type="protein sequence ID" value="AHB64481.1"/>
    <property type="molecule type" value="Genomic_DNA"/>
</dbReference>
<dbReference type="InterPro" id="IPR020846">
    <property type="entry name" value="MFS_dom"/>
</dbReference>
<feature type="transmembrane region" description="Helical" evidence="6">
    <location>
        <begin position="51"/>
        <end position="73"/>
    </location>
</feature>
<dbReference type="Pfam" id="PF07690">
    <property type="entry name" value="MFS_1"/>
    <property type="match status" value="1"/>
</dbReference>
<evidence type="ECO:0000256" key="5">
    <source>
        <dbReference type="ARBA" id="ARBA00023136"/>
    </source>
</evidence>
<keyword evidence="2" id="KW-0813">Transport</keyword>
<evidence type="ECO:0000259" key="7">
    <source>
        <dbReference type="PROSITE" id="PS50850"/>
    </source>
</evidence>
<dbReference type="Proteomes" id="UP000018572">
    <property type="component" value="Chromosome 1"/>
</dbReference>
<dbReference type="AlphaFoldDB" id="V5TGT3"/>
<dbReference type="Gene3D" id="1.20.1250.20">
    <property type="entry name" value="MFS general substrate transporter like domains"/>
    <property type="match status" value="1"/>
</dbReference>
<evidence type="ECO:0000313" key="9">
    <source>
        <dbReference type="Proteomes" id="UP000018572"/>
    </source>
</evidence>
<reference evidence="8 9" key="1">
    <citation type="journal article" date="2014" name="Genome Announc.">
        <title>Complete Genome Sequence of the Extremely Halophilic Archaeon Haloarcula hispanica Strain N601.</title>
        <authorList>
            <person name="Ding J.Y."/>
            <person name="Chiang P.W."/>
            <person name="Hong M.J."/>
            <person name="Dyall-Smith M."/>
            <person name="Tang S.L."/>
        </authorList>
    </citation>
    <scope>NUCLEOTIDE SEQUENCE [LARGE SCALE GENOMIC DNA]</scope>
    <source>
        <strain evidence="8 9">N601</strain>
    </source>
</reference>
<dbReference type="HOGENOM" id="CLU_001265_10_11_2"/>
<sequence>MRIGSGVGRDGMDVVRTVRTFPSALIRLPDAEAGMTDTGTGITGSRRRRGLAVVFFVVFLDLLGFGIIIPILPYYTRTFPGGTEFVIGLLAASYSAMQFVFAPLLGSLSDRVGRRPVLVVSLCGSVVAWTVFGLADALWLLFLSRMLAGAMGGNLSTAQAYVADVTPPERRAAALGFIGAAFGLGFIFGPGIGAVLSFDATVAAVAGLLPAAVPISRFSIPSFAAAAASLAGVFVALFFLPESRTASTSTTIERTSGITQLRTAVATPGLRPLLAAFFLVSFAFSGVQVMFVPYVADIYGYTAAQSALLLTYIGVVAVITQGVLVGRLSARYSPVRLSLFGTGLLVVGVGAIPASRAIGSVLPDLTALVPFLTADLLGLLLVLTLLPLGNGILSVTLTALVSQRASAAVQGSAFGITQGAGSLARTVGPPVMGGLYFAVGYWSPFVAGSVLLLPVLWLVSRLGVTQEAYEPRPADPGHAR</sequence>
<dbReference type="PANTHER" id="PTHR23504:SF15">
    <property type="entry name" value="MAJOR FACILITATOR SUPERFAMILY (MFS) PROFILE DOMAIN-CONTAINING PROTEIN"/>
    <property type="match status" value="1"/>
</dbReference>
<evidence type="ECO:0000256" key="4">
    <source>
        <dbReference type="ARBA" id="ARBA00022989"/>
    </source>
</evidence>
<evidence type="ECO:0000256" key="2">
    <source>
        <dbReference type="ARBA" id="ARBA00022448"/>
    </source>
</evidence>
<feature type="transmembrane region" description="Helical" evidence="6">
    <location>
        <begin position="378"/>
        <end position="401"/>
    </location>
</feature>
<proteinExistence type="predicted"/>
<keyword evidence="4 6" id="KW-1133">Transmembrane helix</keyword>
<feature type="transmembrane region" description="Helical" evidence="6">
    <location>
        <begin position="273"/>
        <end position="296"/>
    </location>
</feature>
<feature type="domain" description="Major facilitator superfamily (MFS) profile" evidence="7">
    <location>
        <begin position="50"/>
        <end position="466"/>
    </location>
</feature>
<comment type="subcellular location">
    <subcellularLocation>
        <location evidence="1">Membrane</location>
        <topology evidence="1">Multi-pass membrane protein</topology>
    </subcellularLocation>
</comment>
<gene>
    <name evidence="8" type="ORF">HISP_00100</name>
</gene>
<feature type="transmembrane region" description="Helical" evidence="6">
    <location>
        <begin position="218"/>
        <end position="240"/>
    </location>
</feature>
<feature type="transmembrane region" description="Helical" evidence="6">
    <location>
        <begin position="174"/>
        <end position="198"/>
    </location>
</feature>
<dbReference type="PROSITE" id="PS50850">
    <property type="entry name" value="MFS"/>
    <property type="match status" value="1"/>
</dbReference>
<feature type="transmembrane region" description="Helical" evidence="6">
    <location>
        <begin position="302"/>
        <end position="325"/>
    </location>
</feature>
<dbReference type="GO" id="GO:0022857">
    <property type="term" value="F:transmembrane transporter activity"/>
    <property type="evidence" value="ECO:0007669"/>
    <property type="project" value="InterPro"/>
</dbReference>
<feature type="transmembrane region" description="Helical" evidence="6">
    <location>
        <begin position="141"/>
        <end position="162"/>
    </location>
</feature>
<dbReference type="SUPFAM" id="SSF103473">
    <property type="entry name" value="MFS general substrate transporter"/>
    <property type="match status" value="1"/>
</dbReference>
<evidence type="ECO:0000256" key="6">
    <source>
        <dbReference type="SAM" id="Phobius"/>
    </source>
</evidence>
<keyword evidence="5 6" id="KW-0472">Membrane</keyword>
<dbReference type="KEGG" id="hhn:HISP_00100"/>
<name>V5TGT3_HALHI</name>
<organism evidence="8 9">
    <name type="scientific">Haloarcula hispanica N601</name>
    <dbReference type="NCBI Taxonomy" id="1417673"/>
    <lineage>
        <taxon>Archaea</taxon>
        <taxon>Methanobacteriati</taxon>
        <taxon>Methanobacteriota</taxon>
        <taxon>Stenosarchaea group</taxon>
        <taxon>Halobacteria</taxon>
        <taxon>Halobacteriales</taxon>
        <taxon>Haloarculaceae</taxon>
        <taxon>Haloarcula</taxon>
    </lineage>
</organism>
<dbReference type="GO" id="GO:0016020">
    <property type="term" value="C:membrane"/>
    <property type="evidence" value="ECO:0007669"/>
    <property type="project" value="UniProtKB-SubCell"/>
</dbReference>
<dbReference type="PANTHER" id="PTHR23504">
    <property type="entry name" value="MAJOR FACILITATOR SUPERFAMILY DOMAIN-CONTAINING PROTEIN 10"/>
    <property type="match status" value="1"/>
</dbReference>
<dbReference type="PRINTS" id="PR01035">
    <property type="entry name" value="TCRTETA"/>
</dbReference>
<feature type="transmembrane region" description="Helical" evidence="6">
    <location>
        <begin position="117"/>
        <end position="135"/>
    </location>
</feature>
<feature type="transmembrane region" description="Helical" evidence="6">
    <location>
        <begin position="435"/>
        <end position="459"/>
    </location>
</feature>
<evidence type="ECO:0000256" key="1">
    <source>
        <dbReference type="ARBA" id="ARBA00004141"/>
    </source>
</evidence>
<evidence type="ECO:0000313" key="8">
    <source>
        <dbReference type="EMBL" id="AHB64481.1"/>
    </source>
</evidence>
<evidence type="ECO:0000256" key="3">
    <source>
        <dbReference type="ARBA" id="ARBA00022692"/>
    </source>
</evidence>